<evidence type="ECO:0000256" key="1">
    <source>
        <dbReference type="SAM" id="MobiDB-lite"/>
    </source>
</evidence>
<reference evidence="2 3" key="1">
    <citation type="submission" date="2014-04" db="EMBL/GenBank/DDBJ databases">
        <authorList>
            <consortium name="DOE Joint Genome Institute"/>
            <person name="Kuo A."/>
            <person name="Kohler A."/>
            <person name="Costa M.D."/>
            <person name="Nagy L.G."/>
            <person name="Floudas D."/>
            <person name="Copeland A."/>
            <person name="Barry K.W."/>
            <person name="Cichocki N."/>
            <person name="Veneault-Fourrey C."/>
            <person name="LaButti K."/>
            <person name="Lindquist E.A."/>
            <person name="Lipzen A."/>
            <person name="Lundell T."/>
            <person name="Morin E."/>
            <person name="Murat C."/>
            <person name="Sun H."/>
            <person name="Tunlid A."/>
            <person name="Henrissat B."/>
            <person name="Grigoriev I.V."/>
            <person name="Hibbett D.S."/>
            <person name="Martin F."/>
            <person name="Nordberg H.P."/>
            <person name="Cantor M.N."/>
            <person name="Hua S.X."/>
        </authorList>
    </citation>
    <scope>NUCLEOTIDE SEQUENCE [LARGE SCALE GENOMIC DNA]</scope>
    <source>
        <strain evidence="2 3">Marx 270</strain>
    </source>
</reference>
<dbReference type="Proteomes" id="UP000054217">
    <property type="component" value="Unassembled WGS sequence"/>
</dbReference>
<evidence type="ECO:0000313" key="2">
    <source>
        <dbReference type="EMBL" id="KIN93390.1"/>
    </source>
</evidence>
<dbReference type="InParanoid" id="A0A0C3NC51"/>
<dbReference type="HOGENOM" id="CLU_2655483_0_0_1"/>
<sequence>MFVACFHLQGFPSYSDVRLRYPASPYVEKQILLHRSDPATQTIAVSVVRKASWSKNNLISGPDDKRSKPSKAIVKS</sequence>
<accession>A0A0C3NC51</accession>
<dbReference type="AlphaFoldDB" id="A0A0C3NC51"/>
<keyword evidence="3" id="KW-1185">Reference proteome</keyword>
<proteinExistence type="predicted"/>
<feature type="region of interest" description="Disordered" evidence="1">
    <location>
        <begin position="57"/>
        <end position="76"/>
    </location>
</feature>
<protein>
    <submittedName>
        <fullName evidence="2">Uncharacterized protein</fullName>
    </submittedName>
</protein>
<name>A0A0C3NC51_PISTI</name>
<organism evidence="2 3">
    <name type="scientific">Pisolithus tinctorius Marx 270</name>
    <dbReference type="NCBI Taxonomy" id="870435"/>
    <lineage>
        <taxon>Eukaryota</taxon>
        <taxon>Fungi</taxon>
        <taxon>Dikarya</taxon>
        <taxon>Basidiomycota</taxon>
        <taxon>Agaricomycotina</taxon>
        <taxon>Agaricomycetes</taxon>
        <taxon>Agaricomycetidae</taxon>
        <taxon>Boletales</taxon>
        <taxon>Sclerodermatineae</taxon>
        <taxon>Pisolithaceae</taxon>
        <taxon>Pisolithus</taxon>
    </lineage>
</organism>
<evidence type="ECO:0000313" key="3">
    <source>
        <dbReference type="Proteomes" id="UP000054217"/>
    </source>
</evidence>
<dbReference type="EMBL" id="KN832174">
    <property type="protein sequence ID" value="KIN93390.1"/>
    <property type="molecule type" value="Genomic_DNA"/>
</dbReference>
<reference evidence="3" key="2">
    <citation type="submission" date="2015-01" db="EMBL/GenBank/DDBJ databases">
        <title>Evolutionary Origins and Diversification of the Mycorrhizal Mutualists.</title>
        <authorList>
            <consortium name="DOE Joint Genome Institute"/>
            <consortium name="Mycorrhizal Genomics Consortium"/>
            <person name="Kohler A."/>
            <person name="Kuo A."/>
            <person name="Nagy L.G."/>
            <person name="Floudas D."/>
            <person name="Copeland A."/>
            <person name="Barry K.W."/>
            <person name="Cichocki N."/>
            <person name="Veneault-Fourrey C."/>
            <person name="LaButti K."/>
            <person name="Lindquist E.A."/>
            <person name="Lipzen A."/>
            <person name="Lundell T."/>
            <person name="Morin E."/>
            <person name="Murat C."/>
            <person name="Riley R."/>
            <person name="Ohm R."/>
            <person name="Sun H."/>
            <person name="Tunlid A."/>
            <person name="Henrissat B."/>
            <person name="Grigoriev I.V."/>
            <person name="Hibbett D.S."/>
            <person name="Martin F."/>
        </authorList>
    </citation>
    <scope>NUCLEOTIDE SEQUENCE [LARGE SCALE GENOMIC DNA]</scope>
    <source>
        <strain evidence="3">Marx 270</strain>
    </source>
</reference>
<gene>
    <name evidence="2" type="ORF">M404DRAFT_1008983</name>
</gene>